<gene>
    <name evidence="1" type="ORF">NG799_00820</name>
</gene>
<name>A0ABT2MJF7_9CYAN</name>
<dbReference type="InterPro" id="IPR009057">
    <property type="entry name" value="Homeodomain-like_sf"/>
</dbReference>
<keyword evidence="2" id="KW-1185">Reference proteome</keyword>
<dbReference type="RefSeq" id="WP_368004628.1">
    <property type="nucleotide sequence ID" value="NZ_JAMXFF010000001.1"/>
</dbReference>
<organism evidence="1 2">
    <name type="scientific">Laspinema palackyanum D2a</name>
    <dbReference type="NCBI Taxonomy" id="2953684"/>
    <lineage>
        <taxon>Bacteria</taxon>
        <taxon>Bacillati</taxon>
        <taxon>Cyanobacteriota</taxon>
        <taxon>Cyanophyceae</taxon>
        <taxon>Oscillatoriophycideae</taxon>
        <taxon>Oscillatoriales</taxon>
        <taxon>Laspinemataceae</taxon>
        <taxon>Laspinema</taxon>
        <taxon>Laspinema palackyanum</taxon>
    </lineage>
</organism>
<comment type="caution">
    <text evidence="1">The sequence shown here is derived from an EMBL/GenBank/DDBJ whole genome shotgun (WGS) entry which is preliminary data.</text>
</comment>
<sequence>MAGVLKLDIRESSEELKSLLAKQTTVRGRERVQALYLLKIGQIKTLKELSILLGRDTATIYRWFQKYKNQGLQGMLSIKKGQGRKPAIPPNTIERLRQKLQGPERFDSYGEVKRWLKEECGVEASYKVVHETVRYKLKFKLKPQRKRRVKASSN</sequence>
<dbReference type="Proteomes" id="UP001525890">
    <property type="component" value="Unassembled WGS sequence"/>
</dbReference>
<protein>
    <submittedName>
        <fullName evidence="1">Helix-turn-helix domain-containing protein</fullName>
    </submittedName>
</protein>
<evidence type="ECO:0000313" key="2">
    <source>
        <dbReference type="Proteomes" id="UP001525890"/>
    </source>
</evidence>
<proteinExistence type="predicted"/>
<evidence type="ECO:0000313" key="1">
    <source>
        <dbReference type="EMBL" id="MCT7964871.1"/>
    </source>
</evidence>
<reference evidence="1 2" key="1">
    <citation type="journal article" date="2022" name="Front. Microbiol.">
        <title>High genomic differentiation and limited gene flow indicate recent cryptic speciation within the genus Laspinema (cyanobacteria).</title>
        <authorList>
            <person name="Stanojkovic A."/>
            <person name="Skoupy S."/>
            <person name="Skaloud P."/>
            <person name="Dvorak P."/>
        </authorList>
    </citation>
    <scope>NUCLEOTIDE SEQUENCE [LARGE SCALE GENOMIC DNA]</scope>
    <source>
        <strain evidence="1 2">D2a</strain>
    </source>
</reference>
<dbReference type="EMBL" id="JAMXFF010000001">
    <property type="protein sequence ID" value="MCT7964871.1"/>
    <property type="molecule type" value="Genomic_DNA"/>
</dbReference>
<dbReference type="SUPFAM" id="SSF46689">
    <property type="entry name" value="Homeodomain-like"/>
    <property type="match status" value="1"/>
</dbReference>
<accession>A0ABT2MJF7</accession>
<dbReference type="Pfam" id="PF13565">
    <property type="entry name" value="HTH_32"/>
    <property type="match status" value="1"/>
</dbReference>